<keyword evidence="4" id="KW-0677">Repeat</keyword>
<evidence type="ECO:0000256" key="3">
    <source>
        <dbReference type="ARBA" id="ARBA00022553"/>
    </source>
</evidence>
<feature type="repeat" description="TPR" evidence="6">
    <location>
        <begin position="110"/>
        <end position="143"/>
    </location>
</feature>
<dbReference type="Gene3D" id="3.30.565.10">
    <property type="entry name" value="Histidine kinase-like ATPase, C-terminal domain"/>
    <property type="match status" value="1"/>
</dbReference>
<gene>
    <name evidence="8" type="primary">dctB_2</name>
    <name evidence="8" type="ORF">MBHS_00380</name>
</gene>
<accession>A0A1H6F6A7</accession>
<dbReference type="EMBL" id="FMSV02000059">
    <property type="protein sequence ID" value="SEH04534.1"/>
    <property type="molecule type" value="Genomic_DNA"/>
</dbReference>
<dbReference type="InterPro" id="IPR005467">
    <property type="entry name" value="His_kinase_dom"/>
</dbReference>
<dbReference type="PRINTS" id="PR00344">
    <property type="entry name" value="BCTRLSENSOR"/>
</dbReference>
<evidence type="ECO:0000256" key="1">
    <source>
        <dbReference type="ARBA" id="ARBA00000085"/>
    </source>
</evidence>
<evidence type="ECO:0000313" key="9">
    <source>
        <dbReference type="Proteomes" id="UP000236724"/>
    </source>
</evidence>
<dbReference type="SUPFAM" id="SSF48452">
    <property type="entry name" value="TPR-like"/>
    <property type="match status" value="2"/>
</dbReference>
<evidence type="ECO:0000259" key="7">
    <source>
        <dbReference type="PROSITE" id="PS50109"/>
    </source>
</evidence>
<dbReference type="PROSITE" id="PS50109">
    <property type="entry name" value="HIS_KIN"/>
    <property type="match status" value="1"/>
</dbReference>
<dbReference type="AlphaFoldDB" id="A0A1H6F6A7"/>
<keyword evidence="9" id="KW-1185">Reference proteome</keyword>
<dbReference type="InterPro" id="IPR011990">
    <property type="entry name" value="TPR-like_helical_dom_sf"/>
</dbReference>
<feature type="domain" description="Histidine kinase" evidence="7">
    <location>
        <begin position="407"/>
        <end position="621"/>
    </location>
</feature>
<feature type="repeat" description="TPR" evidence="6">
    <location>
        <begin position="194"/>
        <end position="227"/>
    </location>
</feature>
<evidence type="ECO:0000256" key="4">
    <source>
        <dbReference type="ARBA" id="ARBA00022737"/>
    </source>
</evidence>
<dbReference type="EC" id="2.7.13.3" evidence="2"/>
<comment type="catalytic activity">
    <reaction evidence="1">
        <text>ATP + protein L-histidine = ADP + protein N-phospho-L-histidine.</text>
        <dbReference type="EC" id="2.7.13.3"/>
    </reaction>
</comment>
<proteinExistence type="predicted"/>
<dbReference type="OrthoDB" id="9792686at2"/>
<dbReference type="PANTHER" id="PTHR45641:SF19">
    <property type="entry name" value="NEPHROCYSTIN-3"/>
    <property type="match status" value="1"/>
</dbReference>
<dbReference type="SMART" id="SM00028">
    <property type="entry name" value="TPR"/>
    <property type="match status" value="7"/>
</dbReference>
<dbReference type="SMART" id="SM00387">
    <property type="entry name" value="HATPase_c"/>
    <property type="match status" value="1"/>
</dbReference>
<dbReference type="Gene3D" id="1.10.287.130">
    <property type="match status" value="1"/>
</dbReference>
<evidence type="ECO:0000256" key="5">
    <source>
        <dbReference type="ARBA" id="ARBA00022803"/>
    </source>
</evidence>
<protein>
    <recommendedName>
        <fullName evidence="2">histidine kinase</fullName>
        <ecNumber evidence="2">2.7.13.3</ecNumber>
    </recommendedName>
</protein>
<keyword evidence="5 6" id="KW-0802">TPR repeat</keyword>
<dbReference type="InterPro" id="IPR004358">
    <property type="entry name" value="Sig_transdc_His_kin-like_C"/>
</dbReference>
<dbReference type="PANTHER" id="PTHR45641">
    <property type="entry name" value="TETRATRICOPEPTIDE REPEAT PROTEIN (AFU_ORTHOLOGUE AFUA_6G03870)"/>
    <property type="match status" value="1"/>
</dbReference>
<keyword evidence="8" id="KW-0808">Transferase</keyword>
<dbReference type="GO" id="GO:0000155">
    <property type="term" value="F:phosphorelay sensor kinase activity"/>
    <property type="evidence" value="ECO:0007669"/>
    <property type="project" value="InterPro"/>
</dbReference>
<dbReference type="SMART" id="SM00388">
    <property type="entry name" value="HisKA"/>
    <property type="match status" value="1"/>
</dbReference>
<dbReference type="CDD" id="cd00082">
    <property type="entry name" value="HisKA"/>
    <property type="match status" value="1"/>
</dbReference>
<dbReference type="Proteomes" id="UP000236724">
    <property type="component" value="Unassembled WGS sequence"/>
</dbReference>
<dbReference type="Gene3D" id="1.25.40.10">
    <property type="entry name" value="Tetratricopeptide repeat domain"/>
    <property type="match status" value="2"/>
</dbReference>
<dbReference type="RefSeq" id="WP_103918589.1">
    <property type="nucleotide sequence ID" value="NZ_FMSV02000059.1"/>
</dbReference>
<dbReference type="InterPro" id="IPR036097">
    <property type="entry name" value="HisK_dim/P_sf"/>
</dbReference>
<dbReference type="InterPro" id="IPR036890">
    <property type="entry name" value="HATPase_C_sf"/>
</dbReference>
<evidence type="ECO:0000256" key="6">
    <source>
        <dbReference type="PROSITE-ProRule" id="PRU00339"/>
    </source>
</evidence>
<dbReference type="Pfam" id="PF02518">
    <property type="entry name" value="HATPase_c"/>
    <property type="match status" value="1"/>
</dbReference>
<evidence type="ECO:0000256" key="2">
    <source>
        <dbReference type="ARBA" id="ARBA00012438"/>
    </source>
</evidence>
<reference evidence="8 9" key="1">
    <citation type="submission" date="2016-10" db="EMBL/GenBank/DDBJ databases">
        <authorList>
            <person name="de Groot N.N."/>
        </authorList>
    </citation>
    <scope>NUCLEOTIDE SEQUENCE [LARGE SCALE GENOMIC DNA]</scope>
    <source>
        <strain evidence="8">MBHS1</strain>
    </source>
</reference>
<dbReference type="Pfam" id="PF00512">
    <property type="entry name" value="HisKA"/>
    <property type="match status" value="1"/>
</dbReference>
<feature type="repeat" description="TPR" evidence="6">
    <location>
        <begin position="236"/>
        <end position="269"/>
    </location>
</feature>
<dbReference type="SUPFAM" id="SSF47384">
    <property type="entry name" value="Homodimeric domain of signal transducing histidine kinase"/>
    <property type="match status" value="1"/>
</dbReference>
<dbReference type="SUPFAM" id="SSF55874">
    <property type="entry name" value="ATPase domain of HSP90 chaperone/DNA topoisomerase II/histidine kinase"/>
    <property type="match status" value="1"/>
</dbReference>
<dbReference type="InterPro" id="IPR019734">
    <property type="entry name" value="TPR_rpt"/>
</dbReference>
<organism evidence="8 9">
    <name type="scientific">Candidatus Venteria ishoeyi</name>
    <dbReference type="NCBI Taxonomy" id="1899563"/>
    <lineage>
        <taxon>Bacteria</taxon>
        <taxon>Pseudomonadati</taxon>
        <taxon>Pseudomonadota</taxon>
        <taxon>Gammaproteobacteria</taxon>
        <taxon>Thiotrichales</taxon>
        <taxon>Thiotrichaceae</taxon>
        <taxon>Venteria</taxon>
    </lineage>
</organism>
<feature type="repeat" description="TPR" evidence="6">
    <location>
        <begin position="152"/>
        <end position="185"/>
    </location>
</feature>
<evidence type="ECO:0000313" key="8">
    <source>
        <dbReference type="EMBL" id="SEH04534.1"/>
    </source>
</evidence>
<dbReference type="InterPro" id="IPR003594">
    <property type="entry name" value="HATPase_dom"/>
</dbReference>
<dbReference type="PROSITE" id="PS50005">
    <property type="entry name" value="TPR"/>
    <property type="match status" value="4"/>
</dbReference>
<sequence length="627" mass="70880">MSKSSHNKLKTQKNLKKILRLAEESFKAGKKYADNERHQAAADKFLAAAKYLYSLKDLNTPNSEIQQANALAHASLAFNELHQYKKAKSLAKKALAIQEKILGTEHHEIALSLNDLATILIALGEYDNAKYFLKRAIKIQEKQLPYGHSYLANSLNNLAGIYIKLNNYNKAKTLAERALRIQKEYAGLDNPDSASHLDSLANIYANLDTHDKAMELYQQALEIRKKHFGELHPLVASSLNKIATVYASLKRYDEAKSLHKKALEIQEKKLPSDHLDISTTLNNLANISSNIAEEEYDRARKLYEESLIIRKKHLGLEHPDIASILNNLAIVYSAQGQDDKAQVFFQKAQEIFRKSFKDTEHPFTKAAEDNTLKLQHKIKQLERINQAQRIELEETKKLSYLGQMATGVAHNINNPVGIIRMAAQRGLRRLNKPEGLTPQENREIFETVLNQADRLHSIIENFRNFANGDRSQREIIDLNRLVERVKDYFSGQFQSHDVSLELNLASSKPQAYANNFVLEEVLSNLLTNAREAVQGQNNATVWVKTWADEKNSGFEVKDNGPGVNDEQVEHLFSPFHSEKTQGTGLGLYFTQQALAEINAKIDYQKSTGGGAHFIVTLPIARKEHNNG</sequence>
<name>A0A1H6F6A7_9GAMM</name>
<keyword evidence="3" id="KW-0597">Phosphoprotein</keyword>
<dbReference type="Pfam" id="PF13424">
    <property type="entry name" value="TPR_12"/>
    <property type="match status" value="4"/>
</dbReference>
<dbReference type="InterPro" id="IPR003661">
    <property type="entry name" value="HisK_dim/P_dom"/>
</dbReference>